<reference evidence="1 2" key="1">
    <citation type="submission" date="2024-09" db="EMBL/GenBank/DDBJ databases">
        <authorList>
            <person name="Sun Q."/>
            <person name="Mori K."/>
        </authorList>
    </citation>
    <scope>NUCLEOTIDE SEQUENCE [LARGE SCALE GENOMIC DNA]</scope>
    <source>
        <strain evidence="1 2">JCM 3324</strain>
    </source>
</reference>
<name>A0ABV5P4H2_9ACTN</name>
<evidence type="ECO:0000313" key="1">
    <source>
        <dbReference type="EMBL" id="MFB9477061.1"/>
    </source>
</evidence>
<proteinExistence type="predicted"/>
<dbReference type="EMBL" id="JBHMCF010000058">
    <property type="protein sequence ID" value="MFB9477061.1"/>
    <property type="molecule type" value="Genomic_DNA"/>
</dbReference>
<dbReference type="RefSeq" id="WP_364375806.1">
    <property type="nucleotide sequence ID" value="NZ_JBHMCF010000058.1"/>
</dbReference>
<keyword evidence="2" id="KW-1185">Reference proteome</keyword>
<sequence>MCLYDDCYRRSGERGVAVLNRAVMLSPHGVDPVIFPQELTHVEPHARLRGAEVPQWFDGGLAVLVSDGPRYLPPATAACTPQAFPKRYVAGPRG</sequence>
<protein>
    <submittedName>
        <fullName evidence="1">Uncharacterized protein</fullName>
    </submittedName>
</protein>
<organism evidence="1 2">
    <name type="scientific">Nonomuraea salmonea</name>
    <dbReference type="NCBI Taxonomy" id="46181"/>
    <lineage>
        <taxon>Bacteria</taxon>
        <taxon>Bacillati</taxon>
        <taxon>Actinomycetota</taxon>
        <taxon>Actinomycetes</taxon>
        <taxon>Streptosporangiales</taxon>
        <taxon>Streptosporangiaceae</taxon>
        <taxon>Nonomuraea</taxon>
    </lineage>
</organism>
<evidence type="ECO:0000313" key="2">
    <source>
        <dbReference type="Proteomes" id="UP001589568"/>
    </source>
</evidence>
<dbReference type="Proteomes" id="UP001589568">
    <property type="component" value="Unassembled WGS sequence"/>
</dbReference>
<accession>A0ABV5P4H2</accession>
<comment type="caution">
    <text evidence="1">The sequence shown here is derived from an EMBL/GenBank/DDBJ whole genome shotgun (WGS) entry which is preliminary data.</text>
</comment>
<gene>
    <name evidence="1" type="ORF">ACFFR3_46865</name>
</gene>